<keyword evidence="2" id="KW-0624">Polysaccharide degradation</keyword>
<dbReference type="PROSITE" id="PS50853">
    <property type="entry name" value="FN3"/>
    <property type="match status" value="1"/>
</dbReference>
<feature type="domain" description="Fibronectin type-III" evidence="3">
    <location>
        <begin position="783"/>
        <end position="882"/>
    </location>
</feature>
<dbReference type="PANTHER" id="PTHR36453">
    <property type="entry name" value="SECRETED PROTEIN-RELATED"/>
    <property type="match status" value="1"/>
</dbReference>
<comment type="caution">
    <text evidence="4">The sequence shown here is derived from an EMBL/GenBank/DDBJ whole genome shotgun (WGS) entry which is preliminary data.</text>
</comment>
<dbReference type="Pfam" id="PF00041">
    <property type="entry name" value="fn3"/>
    <property type="match status" value="1"/>
</dbReference>
<evidence type="ECO:0000313" key="4">
    <source>
        <dbReference type="EMBL" id="GAA0623119.1"/>
    </source>
</evidence>
<dbReference type="Proteomes" id="UP001500668">
    <property type="component" value="Unassembled WGS sequence"/>
</dbReference>
<accession>A0ABP3S6M2</accession>
<evidence type="ECO:0000259" key="3">
    <source>
        <dbReference type="PROSITE" id="PS50853"/>
    </source>
</evidence>
<dbReference type="InterPro" id="IPR036116">
    <property type="entry name" value="FN3_sf"/>
</dbReference>
<evidence type="ECO:0000256" key="1">
    <source>
        <dbReference type="ARBA" id="ARBA00023295"/>
    </source>
</evidence>
<sequence>MPALRSTSLRAVLTGVLAALVLGGPGLVPSAGAGAGPRTADVYVSPSGMDAADGTAGRPVRTLTRARDLARDKAAHYGSARYSGDITVHLAAGTYRTAGPLVLDGRDSGPAGHRIVWQGAGAESTLISGGRRVEGWRPVAGRPGLWSAPASQGLTDTRQLYVDGVRAQRARGEVPTGLSVTATGYTATTDALARWRRPSDAEFVYTGGEALWNVERDGLGQWTEPRCRVASARGTAITMVQPCWDNSNKRVEFPDRPGRTVSMVGPGRLTNGGRPSYVENAYELLDQPGEWYLDRSAHTVYYLPRAGEDLSRADVEAAAAEKLVDGRGTRAAPLHDIAFQGVQFAYATWLTPSGPEGFSEIQAGYTLTGPKGWATQGLCGFVEGGTCPFASWTKMPGNVSFAYGQRIGISDCVFAHLGAAGLDLGAGTTDSAVRGSVFTDISGNGLEVGGVDGQPVARGVEVADNHLYGLPREYHGGVGILDGYTQHTTIAHNQLDHLGYSAISLGWGGWPDKIGSPATPNPSHDNVVRDNLIFDYMQLLDDGGGVYTQGLTGTSMDDGELVTGNVIHGQWGLGKSVYTDNGCTYETVRGNVLYGAAYANVGSRHTDYRDGLGNNDPTLIEGNWWEEGAGDSTNKGLVTRGNHIMAGSADVPPEVVARAGIEPAYRGVLDRRVGAVSVPEAPARVGVSTGGRDGLYVTFNPSFVDGGSPVTGYTAYALRADGTEAGRAEVDAGEFGRTGVMRVGQLTAADGPLLVVVTARNAYGESARSLASAPVAPVAASVLPGAPTGAKLRVSARAVTVAWTPPAAVGDAEVVGYRVTVSDGRVVSVAGRDVLVTRASGKGVFRVVGGLTPGTSYSVTVAAVTAAGVGPAVAVTGTTPFG</sequence>
<dbReference type="Pfam" id="PF21231">
    <property type="entry name" value="GH141_M"/>
    <property type="match status" value="1"/>
</dbReference>
<evidence type="ECO:0000313" key="5">
    <source>
        <dbReference type="Proteomes" id="UP001500668"/>
    </source>
</evidence>
<reference evidence="5" key="1">
    <citation type="journal article" date="2019" name="Int. J. Syst. Evol. Microbiol.">
        <title>The Global Catalogue of Microorganisms (GCM) 10K type strain sequencing project: providing services to taxonomists for standard genome sequencing and annotation.</title>
        <authorList>
            <consortium name="The Broad Institute Genomics Platform"/>
            <consortium name="The Broad Institute Genome Sequencing Center for Infectious Disease"/>
            <person name="Wu L."/>
            <person name="Ma J."/>
        </authorList>
    </citation>
    <scope>NUCLEOTIDE SEQUENCE [LARGE SCALE GENOMIC DNA]</scope>
    <source>
        <strain evidence="5">JCM 5067</strain>
    </source>
</reference>
<dbReference type="PANTHER" id="PTHR36453:SF1">
    <property type="entry name" value="RIGHT HANDED BETA HELIX DOMAIN-CONTAINING PROTEIN"/>
    <property type="match status" value="1"/>
</dbReference>
<dbReference type="EMBL" id="BAAACA010000050">
    <property type="protein sequence ID" value="GAA0623119.1"/>
    <property type="molecule type" value="Genomic_DNA"/>
</dbReference>
<keyword evidence="2" id="KW-0119">Carbohydrate metabolism</keyword>
<keyword evidence="1" id="KW-0326">Glycosidase</keyword>
<evidence type="ECO:0000256" key="2">
    <source>
        <dbReference type="ARBA" id="ARBA00023326"/>
    </source>
</evidence>
<dbReference type="SUPFAM" id="SSF49265">
    <property type="entry name" value="Fibronectin type III"/>
    <property type="match status" value="1"/>
</dbReference>
<dbReference type="Gene3D" id="2.160.20.10">
    <property type="entry name" value="Single-stranded right-handed beta-helix, Pectin lyase-like"/>
    <property type="match status" value="2"/>
</dbReference>
<proteinExistence type="predicted"/>
<dbReference type="InterPro" id="IPR012334">
    <property type="entry name" value="Pectin_lyas_fold"/>
</dbReference>
<dbReference type="InterPro" id="IPR003961">
    <property type="entry name" value="FN3_dom"/>
</dbReference>
<dbReference type="SUPFAM" id="SSF51126">
    <property type="entry name" value="Pectin lyase-like"/>
    <property type="match status" value="1"/>
</dbReference>
<dbReference type="InterPro" id="IPR048482">
    <property type="entry name" value="GH141_ins"/>
</dbReference>
<organism evidence="4 5">
    <name type="scientific">Streptomyces crystallinus</name>
    <dbReference type="NCBI Taxonomy" id="68191"/>
    <lineage>
        <taxon>Bacteria</taxon>
        <taxon>Bacillati</taxon>
        <taxon>Actinomycetota</taxon>
        <taxon>Actinomycetes</taxon>
        <taxon>Kitasatosporales</taxon>
        <taxon>Streptomycetaceae</taxon>
        <taxon>Streptomyces</taxon>
    </lineage>
</organism>
<keyword evidence="1" id="KW-0378">Hydrolase</keyword>
<dbReference type="InterPro" id="IPR011050">
    <property type="entry name" value="Pectin_lyase_fold/virulence"/>
</dbReference>
<gene>
    <name evidence="4" type="ORF">GCM10010394_62330</name>
</gene>
<dbReference type="SMART" id="SM00060">
    <property type="entry name" value="FN3"/>
    <property type="match status" value="2"/>
</dbReference>
<dbReference type="Gene3D" id="2.60.40.10">
    <property type="entry name" value="Immunoglobulins"/>
    <property type="match status" value="2"/>
</dbReference>
<keyword evidence="5" id="KW-1185">Reference proteome</keyword>
<dbReference type="CDD" id="cd00063">
    <property type="entry name" value="FN3"/>
    <property type="match status" value="1"/>
</dbReference>
<dbReference type="InterPro" id="IPR013783">
    <property type="entry name" value="Ig-like_fold"/>
</dbReference>
<protein>
    <submittedName>
        <fullName evidence="4">Fibronectin type III domain-containing protein</fullName>
    </submittedName>
</protein>
<dbReference type="RefSeq" id="WP_344079318.1">
    <property type="nucleotide sequence ID" value="NZ_BAAACA010000050.1"/>
</dbReference>
<name>A0ABP3S6M2_9ACTN</name>